<comment type="similarity">
    <text evidence="1">Belongs to the sel-1 family.</text>
</comment>
<dbReference type="PANTHER" id="PTHR11102">
    <property type="entry name" value="SEL-1-LIKE PROTEIN"/>
    <property type="match status" value="1"/>
</dbReference>
<reference evidence="2 3" key="1">
    <citation type="submission" date="2024-04" db="EMBL/GenBank/DDBJ databases">
        <title>genome sequences of Mucor flavus KT1a and Helicostylum pulchrum KT1b strains isolated from the surface of a dry-aged beef.</title>
        <authorList>
            <person name="Toyotome T."/>
            <person name="Hosono M."/>
            <person name="Torimaru M."/>
            <person name="Fukuda K."/>
            <person name="Mikami N."/>
        </authorList>
    </citation>
    <scope>NUCLEOTIDE SEQUENCE [LARGE SCALE GENOMIC DNA]</scope>
    <source>
        <strain evidence="2 3">KT1a</strain>
    </source>
</reference>
<dbReference type="PANTHER" id="PTHR11102:SF160">
    <property type="entry name" value="ERAD-ASSOCIATED E3 UBIQUITIN-PROTEIN LIGASE COMPONENT HRD3"/>
    <property type="match status" value="1"/>
</dbReference>
<dbReference type="Proteomes" id="UP001473302">
    <property type="component" value="Unassembled WGS sequence"/>
</dbReference>
<evidence type="ECO:0000313" key="3">
    <source>
        <dbReference type="Proteomes" id="UP001473302"/>
    </source>
</evidence>
<dbReference type="Gene3D" id="1.25.40.10">
    <property type="entry name" value="Tetratricopeptide repeat domain"/>
    <property type="match status" value="2"/>
</dbReference>
<comment type="caution">
    <text evidence="2">The sequence shown here is derived from an EMBL/GenBank/DDBJ whole genome shotgun (WGS) entry which is preliminary data.</text>
</comment>
<accession>A0ABP9Z2E9</accession>
<keyword evidence="3" id="KW-1185">Reference proteome</keyword>
<name>A0ABP9Z2E9_9FUNG</name>
<sequence length="452" mass="51481">MEIIYELDDFPDPGDRDLFNGIQEINKDNYKEALKYFEKGSNYDNEYASLFTAIIYLTGFDLPKRYPAKAMDILKKIASQWKNPVAQYLIAVMYDEGDDGVTEDTETSIEWYLLSAKNGWLFSIGNMGHAYTFGNGVKEDHKKALEWIEKVLEREDNKTNEILHLFGNKKFKLNLTKVDRGIIAEALKLTQGELLSPVSVLCQDNYRHPSWFKIVRVLVLLMLTNWSSSALASCLNSIAHIYLRGKNNVPRDREKGICWLRKSAEIGNSNSCRELGFQYEIGTNLKQDYKEAMHLYEKATYIGGCFLADFRIGALYYRGLGVKKDWKKALGFLEKAAFLGRHERAFLLMGIIHETGKYGASRNIKEAVKCYMEIFDLGNPTGAIALALIYCKGVGVKQDEGRTIHWFMKAVAVGCQNSPIFLSLIKVQGFQAAANIILEVYDIEFELFDDLQ</sequence>
<evidence type="ECO:0000313" key="2">
    <source>
        <dbReference type="EMBL" id="GAA5813281.1"/>
    </source>
</evidence>
<proteinExistence type="inferred from homology"/>
<dbReference type="Pfam" id="PF08238">
    <property type="entry name" value="Sel1"/>
    <property type="match status" value="8"/>
</dbReference>
<dbReference type="InterPro" id="IPR006597">
    <property type="entry name" value="Sel1-like"/>
</dbReference>
<protein>
    <recommendedName>
        <fullName evidence="4">HCP-like protein</fullName>
    </recommendedName>
</protein>
<evidence type="ECO:0000256" key="1">
    <source>
        <dbReference type="ARBA" id="ARBA00038101"/>
    </source>
</evidence>
<dbReference type="SUPFAM" id="SSF81901">
    <property type="entry name" value="HCP-like"/>
    <property type="match status" value="2"/>
</dbReference>
<dbReference type="EMBL" id="BAABUK010000016">
    <property type="protein sequence ID" value="GAA5813281.1"/>
    <property type="molecule type" value="Genomic_DNA"/>
</dbReference>
<evidence type="ECO:0008006" key="4">
    <source>
        <dbReference type="Google" id="ProtNLM"/>
    </source>
</evidence>
<dbReference type="InterPro" id="IPR011990">
    <property type="entry name" value="TPR-like_helical_dom_sf"/>
</dbReference>
<dbReference type="SMART" id="SM00671">
    <property type="entry name" value="SEL1"/>
    <property type="match status" value="8"/>
</dbReference>
<gene>
    <name evidence="2" type="ORF">MFLAVUS_006756</name>
</gene>
<organism evidence="2 3">
    <name type="scientific">Mucor flavus</name>
    <dbReference type="NCBI Taxonomy" id="439312"/>
    <lineage>
        <taxon>Eukaryota</taxon>
        <taxon>Fungi</taxon>
        <taxon>Fungi incertae sedis</taxon>
        <taxon>Mucoromycota</taxon>
        <taxon>Mucoromycotina</taxon>
        <taxon>Mucoromycetes</taxon>
        <taxon>Mucorales</taxon>
        <taxon>Mucorineae</taxon>
        <taxon>Mucoraceae</taxon>
        <taxon>Mucor</taxon>
    </lineage>
</organism>
<dbReference type="InterPro" id="IPR050767">
    <property type="entry name" value="Sel1_AlgK"/>
</dbReference>